<dbReference type="PANTHER" id="PTHR22916">
    <property type="entry name" value="GLYCOSYLTRANSFERASE"/>
    <property type="match status" value="1"/>
</dbReference>
<proteinExistence type="predicted"/>
<dbReference type="EMBL" id="UOFG01000148">
    <property type="protein sequence ID" value="VAW61498.1"/>
    <property type="molecule type" value="Genomic_DNA"/>
</dbReference>
<dbReference type="GO" id="GO:0016758">
    <property type="term" value="F:hexosyltransferase activity"/>
    <property type="evidence" value="ECO:0007669"/>
    <property type="project" value="UniProtKB-ARBA"/>
</dbReference>
<reference evidence="2" key="1">
    <citation type="submission" date="2018-06" db="EMBL/GenBank/DDBJ databases">
        <authorList>
            <person name="Zhirakovskaya E."/>
        </authorList>
    </citation>
    <scope>NUCLEOTIDE SEQUENCE</scope>
</reference>
<evidence type="ECO:0000313" key="2">
    <source>
        <dbReference type="EMBL" id="VAW61498.1"/>
    </source>
</evidence>
<dbReference type="SUPFAM" id="SSF53448">
    <property type="entry name" value="Nucleotide-diphospho-sugar transferases"/>
    <property type="match status" value="1"/>
</dbReference>
<protein>
    <submittedName>
        <fullName evidence="2">Colanic acid biosynthesis glycosyl transferase WcaE</fullName>
    </submittedName>
</protein>
<dbReference type="AlphaFoldDB" id="A0A3B0WZP8"/>
<gene>
    <name evidence="2" type="ORF">MNBD_GAMMA11-2528</name>
</gene>
<organism evidence="2">
    <name type="scientific">hydrothermal vent metagenome</name>
    <dbReference type="NCBI Taxonomy" id="652676"/>
    <lineage>
        <taxon>unclassified sequences</taxon>
        <taxon>metagenomes</taxon>
        <taxon>ecological metagenomes</taxon>
    </lineage>
</organism>
<evidence type="ECO:0000259" key="1">
    <source>
        <dbReference type="Pfam" id="PF00535"/>
    </source>
</evidence>
<sequence length="253" mass="29342">MKVSIITVCFNSENTIKDTINSVLSQNYPDIEYIIIDGQSTDNTCQIIHTYANKIYKYISEPDKGIYDAMNKGIKFSNGEVIGLLNSDDVFANNNIISTMVKSIENYDVIYADIAFYKKHDLQNPLRHFSSRHFKPGQLSRGLMPAHPSLYVRKSVYTKFGFYDISYLLCADFDFMCRIFNHTELKWKYIDVLAVKMRIGGSSTRNLFVQFFINKEKISICKKNNISSGWLHMLSRYPYRLLGYIFKKQNKAS</sequence>
<dbReference type="Pfam" id="PF00535">
    <property type="entry name" value="Glycos_transf_2"/>
    <property type="match status" value="1"/>
</dbReference>
<keyword evidence="2" id="KW-0808">Transferase</keyword>
<feature type="domain" description="Glycosyltransferase 2-like" evidence="1">
    <location>
        <begin position="4"/>
        <end position="131"/>
    </location>
</feature>
<dbReference type="CDD" id="cd06433">
    <property type="entry name" value="GT_2_WfgS_like"/>
    <property type="match status" value="1"/>
</dbReference>
<dbReference type="InterPro" id="IPR001173">
    <property type="entry name" value="Glyco_trans_2-like"/>
</dbReference>
<dbReference type="PANTHER" id="PTHR22916:SF3">
    <property type="entry name" value="UDP-GLCNAC:BETAGAL BETA-1,3-N-ACETYLGLUCOSAMINYLTRANSFERASE-LIKE PROTEIN 1"/>
    <property type="match status" value="1"/>
</dbReference>
<accession>A0A3B0WZP8</accession>
<dbReference type="InterPro" id="IPR029044">
    <property type="entry name" value="Nucleotide-diphossugar_trans"/>
</dbReference>
<name>A0A3B0WZP8_9ZZZZ</name>
<dbReference type="Gene3D" id="3.90.550.10">
    <property type="entry name" value="Spore Coat Polysaccharide Biosynthesis Protein SpsA, Chain A"/>
    <property type="match status" value="1"/>
</dbReference>